<name>A0A976IBZ3_BRELC</name>
<keyword evidence="3" id="KW-1185">Reference proteome</keyword>
<dbReference type="OrthoDB" id="163361at2759"/>
<reference evidence="2 3" key="1">
    <citation type="journal article" date="2021" name="Genome Biol.">
        <title>AFLAP: assembly-free linkage analysis pipeline using k-mers from genome sequencing data.</title>
        <authorList>
            <person name="Fletcher K."/>
            <person name="Zhang L."/>
            <person name="Gil J."/>
            <person name="Han R."/>
            <person name="Cavanaugh K."/>
            <person name="Michelmore R."/>
        </authorList>
    </citation>
    <scope>NUCLEOTIDE SEQUENCE [LARGE SCALE GENOMIC DNA]</scope>
    <source>
        <strain evidence="2 3">SF5</strain>
    </source>
</reference>
<comment type="caution">
    <text evidence="2">The sequence shown here is derived from an EMBL/GenBank/DDBJ whole genome shotgun (WGS) entry which is preliminary data.</text>
</comment>
<proteinExistence type="predicted"/>
<evidence type="ECO:0000256" key="1">
    <source>
        <dbReference type="SAM" id="MobiDB-lite"/>
    </source>
</evidence>
<dbReference type="KEGG" id="blac:94349274"/>
<feature type="region of interest" description="Disordered" evidence="1">
    <location>
        <begin position="323"/>
        <end position="348"/>
    </location>
</feature>
<evidence type="ECO:0000313" key="3">
    <source>
        <dbReference type="Proteomes" id="UP000294530"/>
    </source>
</evidence>
<gene>
    <name evidence="2" type="ORF">CCR75_005522</name>
</gene>
<dbReference type="GeneID" id="94349274"/>
<feature type="region of interest" description="Disordered" evidence="1">
    <location>
        <begin position="211"/>
        <end position="230"/>
    </location>
</feature>
<accession>A0A976IBZ3</accession>
<organism evidence="2 3">
    <name type="scientific">Bremia lactucae</name>
    <name type="common">Lettuce downy mildew</name>
    <dbReference type="NCBI Taxonomy" id="4779"/>
    <lineage>
        <taxon>Eukaryota</taxon>
        <taxon>Sar</taxon>
        <taxon>Stramenopiles</taxon>
        <taxon>Oomycota</taxon>
        <taxon>Peronosporomycetes</taxon>
        <taxon>Peronosporales</taxon>
        <taxon>Peronosporaceae</taxon>
        <taxon>Bremia</taxon>
    </lineage>
</organism>
<evidence type="ECO:0000313" key="2">
    <source>
        <dbReference type="EMBL" id="TDH66029.1"/>
    </source>
</evidence>
<feature type="compositionally biased region" description="Polar residues" evidence="1">
    <location>
        <begin position="328"/>
        <end position="337"/>
    </location>
</feature>
<sequence length="348" mass="37643">MVSPYLTVFAAKVAMLTAMTKAHSYVVEPAPTWPENFPITEYSGSIDGQKYLPVPTKMSYGTSPEGNTEAYWKAFNASTYTSLKDLADKTMVLRSLDRFGTASPECGFSVANGTERDLPAKVVWKDFGISHQGPCEVWCDDKLAFTDSNCAVNYPEVPALLPYDVNVCIGAKMMQSYWIALHGLPWQLYVNCVPLTGQVSSTANIVTDETNPEQMPTTLTTPSRKGADNTTGAFKMTTSITADSEDPNLEGVANDSETDTSNADVYTFDTIEKSATPILSNNNNVSEIGKDPTSGTTDMPKVSDVDFYGAVNPKVTPAIPSVAPAAPTITQPSTRQELSGGKCSRRRY</sequence>
<dbReference type="RefSeq" id="XP_067815528.1">
    <property type="nucleotide sequence ID" value="XM_067963603.1"/>
</dbReference>
<dbReference type="AlphaFoldDB" id="A0A976IBZ3"/>
<protein>
    <submittedName>
        <fullName evidence="2">Uncharacterized protein</fullName>
    </submittedName>
</protein>
<dbReference type="EMBL" id="SHOA02000018">
    <property type="protein sequence ID" value="TDH66029.1"/>
    <property type="molecule type" value="Genomic_DNA"/>
</dbReference>
<dbReference type="Proteomes" id="UP000294530">
    <property type="component" value="Unassembled WGS sequence"/>
</dbReference>